<dbReference type="Gene3D" id="1.10.10.60">
    <property type="entry name" value="Homeodomain-like"/>
    <property type="match status" value="2"/>
</dbReference>
<dbReference type="AlphaFoldDB" id="A0A4R9JK55"/>
<accession>A0A4R9JK55</accession>
<dbReference type="GO" id="GO:0003700">
    <property type="term" value="F:DNA-binding transcription factor activity"/>
    <property type="evidence" value="ECO:0007669"/>
    <property type="project" value="InterPro"/>
</dbReference>
<comment type="caution">
    <text evidence="4">The sequence shown here is derived from an EMBL/GenBank/DDBJ whole genome shotgun (WGS) entry which is preliminary data.</text>
</comment>
<sequence length="299" mass="33419">MGQIHENNQEIVKILARILPKEKNLETLIPGVTVFRIDKSFVRVPLTYHPRIILMAQGKKRVFIGEDTYTYDPSQYLVLSVPIPLECDAVAEVGKPILGFGIDVDPAEVAEILLLTEETKYSGENLPKGIYGASVTEEISDASLRLIQTLNSKADSLVLGKSIVREIIYRVLKGENGEALQALAHRNRKFFQISQILSRIHKEYDQNLDIGELAISCGMSVSTFHVSFKAVTNSSPLQYIKTVRLQKARSLMITEGTNAITAAERVGYESPSQFSREYKRYFGLSPAKDQTQQLLSVET</sequence>
<feature type="domain" description="HTH araC/xylS-type" evidence="3">
    <location>
        <begin position="194"/>
        <end position="292"/>
    </location>
</feature>
<dbReference type="Pfam" id="PF06719">
    <property type="entry name" value="AraC_N"/>
    <property type="match status" value="1"/>
</dbReference>
<evidence type="ECO:0000313" key="5">
    <source>
        <dbReference type="Proteomes" id="UP000298125"/>
    </source>
</evidence>
<protein>
    <submittedName>
        <fullName evidence="4">AraC family transcriptional regulator</fullName>
    </submittedName>
</protein>
<dbReference type="RefSeq" id="WP_135576155.1">
    <property type="nucleotide sequence ID" value="NZ_RQGA01000003.1"/>
</dbReference>
<keyword evidence="2" id="KW-0804">Transcription</keyword>
<dbReference type="OrthoDB" id="34150at2"/>
<dbReference type="PROSITE" id="PS01124">
    <property type="entry name" value="HTH_ARAC_FAMILY_2"/>
    <property type="match status" value="1"/>
</dbReference>
<dbReference type="InterPro" id="IPR009594">
    <property type="entry name" value="Tscrpt_reg_HTH_AraC_N"/>
</dbReference>
<dbReference type="PANTHER" id="PTHR43436:SF2">
    <property type="entry name" value="ARAC_XYLS FAMILY TRANSCRIPTIONAL REGULATOR"/>
    <property type="match status" value="1"/>
</dbReference>
<keyword evidence="5" id="KW-1185">Reference proteome</keyword>
<gene>
    <name evidence="4" type="ORF">EHQ49_02870</name>
</gene>
<dbReference type="GO" id="GO:0043565">
    <property type="term" value="F:sequence-specific DNA binding"/>
    <property type="evidence" value="ECO:0007669"/>
    <property type="project" value="InterPro"/>
</dbReference>
<evidence type="ECO:0000256" key="2">
    <source>
        <dbReference type="ARBA" id="ARBA00023163"/>
    </source>
</evidence>
<dbReference type="SMART" id="SM00342">
    <property type="entry name" value="HTH_ARAC"/>
    <property type="match status" value="1"/>
</dbReference>
<dbReference type="PANTHER" id="PTHR43436">
    <property type="entry name" value="ARAC-FAMILY TRANSCRIPTIONAL REGULATOR"/>
    <property type="match status" value="1"/>
</dbReference>
<reference evidence="4" key="1">
    <citation type="journal article" date="2019" name="PLoS Negl. Trop. Dis.">
        <title>Revisiting the worldwide diversity of Leptospira species in the environment.</title>
        <authorList>
            <person name="Vincent A.T."/>
            <person name="Schiettekatte O."/>
            <person name="Bourhy P."/>
            <person name="Veyrier F.J."/>
            <person name="Picardeau M."/>
        </authorList>
    </citation>
    <scope>NUCLEOTIDE SEQUENCE [LARGE SCALE GENOMIC DNA]</scope>
    <source>
        <strain evidence="4">201702692</strain>
    </source>
</reference>
<dbReference type="InterPro" id="IPR009057">
    <property type="entry name" value="Homeodomain-like_sf"/>
</dbReference>
<evidence type="ECO:0000256" key="1">
    <source>
        <dbReference type="ARBA" id="ARBA00023015"/>
    </source>
</evidence>
<dbReference type="EMBL" id="RQGA01000003">
    <property type="protein sequence ID" value="TGL44434.1"/>
    <property type="molecule type" value="Genomic_DNA"/>
</dbReference>
<evidence type="ECO:0000313" key="4">
    <source>
        <dbReference type="EMBL" id="TGL44434.1"/>
    </source>
</evidence>
<dbReference type="SUPFAM" id="SSF46689">
    <property type="entry name" value="Homeodomain-like"/>
    <property type="match status" value="2"/>
</dbReference>
<dbReference type="InterPro" id="IPR018060">
    <property type="entry name" value="HTH_AraC"/>
</dbReference>
<evidence type="ECO:0000259" key="3">
    <source>
        <dbReference type="PROSITE" id="PS01124"/>
    </source>
</evidence>
<proteinExistence type="predicted"/>
<dbReference type="Pfam" id="PF12833">
    <property type="entry name" value="HTH_18"/>
    <property type="match status" value="1"/>
</dbReference>
<organism evidence="4 5">
    <name type="scientific">Leptospira perdikensis</name>
    <dbReference type="NCBI Taxonomy" id="2484948"/>
    <lineage>
        <taxon>Bacteria</taxon>
        <taxon>Pseudomonadati</taxon>
        <taxon>Spirochaetota</taxon>
        <taxon>Spirochaetia</taxon>
        <taxon>Leptospirales</taxon>
        <taxon>Leptospiraceae</taxon>
        <taxon>Leptospira</taxon>
    </lineage>
</organism>
<keyword evidence="1" id="KW-0805">Transcription regulation</keyword>
<name>A0A4R9JK55_9LEPT</name>
<dbReference type="Proteomes" id="UP000298125">
    <property type="component" value="Unassembled WGS sequence"/>
</dbReference>